<keyword evidence="2" id="KW-1185">Reference proteome</keyword>
<dbReference type="EMBL" id="BAAANN010000003">
    <property type="protein sequence ID" value="GAA1944052.1"/>
    <property type="molecule type" value="Genomic_DNA"/>
</dbReference>
<gene>
    <name evidence="1" type="ORF">GCM10009754_09580</name>
</gene>
<dbReference type="Pfam" id="PF05960">
    <property type="entry name" value="DUF885"/>
    <property type="match status" value="1"/>
</dbReference>
<comment type="caution">
    <text evidence="1">The sequence shown here is derived from an EMBL/GenBank/DDBJ whole genome shotgun (WGS) entry which is preliminary data.</text>
</comment>
<protein>
    <recommendedName>
        <fullName evidence="3">DUF885 domain-containing protein</fullName>
    </recommendedName>
</protein>
<reference evidence="1 2" key="1">
    <citation type="journal article" date="2019" name="Int. J. Syst. Evol. Microbiol.">
        <title>The Global Catalogue of Microorganisms (GCM) 10K type strain sequencing project: providing services to taxonomists for standard genome sequencing and annotation.</title>
        <authorList>
            <consortium name="The Broad Institute Genomics Platform"/>
            <consortium name="The Broad Institute Genome Sequencing Center for Infectious Disease"/>
            <person name="Wu L."/>
            <person name="Ma J."/>
        </authorList>
    </citation>
    <scope>NUCLEOTIDE SEQUENCE [LARGE SCALE GENOMIC DNA]</scope>
    <source>
        <strain evidence="1 2">JCM 14545</strain>
    </source>
</reference>
<dbReference type="InterPro" id="IPR010281">
    <property type="entry name" value="DUF885"/>
</dbReference>
<evidence type="ECO:0000313" key="1">
    <source>
        <dbReference type="EMBL" id="GAA1944052.1"/>
    </source>
</evidence>
<evidence type="ECO:0008006" key="3">
    <source>
        <dbReference type="Google" id="ProtNLM"/>
    </source>
</evidence>
<sequence>MCATGSKTQTNGGQPMTVTQLADEYLEVMFEAEPLWPAVLGLDLERAGIGDLSAEAERAVVAKLKALGERATAIDPASLSAEDRVTREVLLSQLRGQVDRAESKLVEFTVTDIFIAPAVSMLTTLPMVTVATAEQAEVHLGRLAAIPGYLGQALDRHRAGIEAGLLPVAHLVRAAIDHLGRYLDADPANDPLARHALPDENLTERRAELLRDVVRPGFAAYRDGLIADVEPHGRKADRAGLCWLPGGDGIYSALARVHTTTGRTPDELHETGLRIIGELAQEYAEIGGRVFGTTDVREVFAHLRTDPELRWRDADDLLETARGAIGRAEAAAPEWFGRIPSAGWVVSAVPEAEAPGAPAAYYIQPSADGARPGTYYANTHEVTERFRHAAEATAFHEAIPGHHFQISTALGLDELPLLRRLGDFNAYIEGWGLYSERLAFEMGLYSDDVALLGMLTLDSMRAGRLVVDTGLHAKGWSRQQAVDYLTEHTPMSRVEIESEVDRYLAYPGQALAYMVGRLEIQRIRAHAERVLGERFDIKAFHDLVLGGGALPLPALEDVVRDWAAGNGATW</sequence>
<dbReference type="Proteomes" id="UP001501116">
    <property type="component" value="Unassembled WGS sequence"/>
</dbReference>
<evidence type="ECO:0000313" key="2">
    <source>
        <dbReference type="Proteomes" id="UP001501116"/>
    </source>
</evidence>
<organism evidence="1 2">
    <name type="scientific">Amycolatopsis minnesotensis</name>
    <dbReference type="NCBI Taxonomy" id="337894"/>
    <lineage>
        <taxon>Bacteria</taxon>
        <taxon>Bacillati</taxon>
        <taxon>Actinomycetota</taxon>
        <taxon>Actinomycetes</taxon>
        <taxon>Pseudonocardiales</taxon>
        <taxon>Pseudonocardiaceae</taxon>
        <taxon>Amycolatopsis</taxon>
    </lineage>
</organism>
<proteinExistence type="predicted"/>
<accession>A0ABN2Q511</accession>
<dbReference type="PANTHER" id="PTHR33361">
    <property type="entry name" value="GLR0591 PROTEIN"/>
    <property type="match status" value="1"/>
</dbReference>
<dbReference type="PANTHER" id="PTHR33361:SF2">
    <property type="entry name" value="DUF885 DOMAIN-CONTAINING PROTEIN"/>
    <property type="match status" value="1"/>
</dbReference>
<name>A0ABN2Q511_9PSEU</name>